<protein>
    <recommendedName>
        <fullName evidence="3">Outer membrane protein beta-barrel domain-containing protein</fullName>
    </recommendedName>
</protein>
<reference evidence="2" key="1">
    <citation type="journal article" date="2017" name="Proc. Natl. Acad. Sci. U.S.A.">
        <title>Simulation of Deepwater Horizon oil plume reveals substrate specialization within a complex community of hydrocarbon-degraders.</title>
        <authorList>
            <person name="Hu P."/>
            <person name="Dubinsky E.A."/>
            <person name="Probst A.J."/>
            <person name="Wang J."/>
            <person name="Sieber C.M.K."/>
            <person name="Tom L.M."/>
            <person name="Gardinali P."/>
            <person name="Banfield J.F."/>
            <person name="Atlas R.M."/>
            <person name="Andersen G.L."/>
        </authorList>
    </citation>
    <scope>NUCLEOTIDE SEQUENCE [LARGE SCALE GENOMIC DNA]</scope>
</reference>
<name>A0A1Y5FD99_9BACT</name>
<evidence type="ECO:0000313" key="2">
    <source>
        <dbReference type="Proteomes" id="UP000196531"/>
    </source>
</evidence>
<comment type="caution">
    <text evidence="1">The sequence shown here is derived from an EMBL/GenBank/DDBJ whole genome shotgun (WGS) entry which is preliminary data.</text>
</comment>
<sequence>MKVLLTLFILIVSTQAAQLPPKWRLEYNYGLVESKYKEFQDTIVFTPTNTTQQTDYHQFIFQYYFLPPWIDFSMGLNTTGTNTSKPEDETKHFQYFTAFMNLGFVLPISDYWNFKLVVERFFTTMIVPGNKFGFRNLTGNQIYPEVEWLPFGSDIFFQMSPYIKFPIWSDIGGRKETTAGLKFKFPLGSARNIKFPAYAYQTSILLKFFYSKMELTFERPGFISSEISIEQIGATIGFNF</sequence>
<dbReference type="AlphaFoldDB" id="A0A1Y5FD99"/>
<gene>
    <name evidence="1" type="ORF">A9Q84_14035</name>
</gene>
<evidence type="ECO:0000313" key="1">
    <source>
        <dbReference type="EMBL" id="OUR97441.1"/>
    </source>
</evidence>
<dbReference type="Proteomes" id="UP000196531">
    <property type="component" value="Unassembled WGS sequence"/>
</dbReference>
<organism evidence="1 2">
    <name type="scientific">Halobacteriovorax marinus</name>
    <dbReference type="NCBI Taxonomy" id="97084"/>
    <lineage>
        <taxon>Bacteria</taxon>
        <taxon>Pseudomonadati</taxon>
        <taxon>Bdellovibrionota</taxon>
        <taxon>Bacteriovoracia</taxon>
        <taxon>Bacteriovoracales</taxon>
        <taxon>Halobacteriovoraceae</taxon>
        <taxon>Halobacteriovorax</taxon>
    </lineage>
</organism>
<proteinExistence type="predicted"/>
<accession>A0A1Y5FD99</accession>
<dbReference type="EMBL" id="MAAO01000006">
    <property type="protein sequence ID" value="OUR97441.1"/>
    <property type="molecule type" value="Genomic_DNA"/>
</dbReference>
<evidence type="ECO:0008006" key="3">
    <source>
        <dbReference type="Google" id="ProtNLM"/>
    </source>
</evidence>